<proteinExistence type="predicted"/>
<evidence type="ECO:0000313" key="1">
    <source>
        <dbReference type="EMBL" id="PIR94802.1"/>
    </source>
</evidence>
<dbReference type="Proteomes" id="UP000228614">
    <property type="component" value="Unassembled WGS sequence"/>
</dbReference>
<gene>
    <name evidence="1" type="ORF">COT95_02180</name>
</gene>
<reference evidence="2" key="1">
    <citation type="submission" date="2017-09" db="EMBL/GenBank/DDBJ databases">
        <title>Depth-based differentiation of microbial function through sediment-hosted aquifers and enrichment of novel symbionts in the deep terrestrial subsurface.</title>
        <authorList>
            <person name="Probst A.J."/>
            <person name="Ladd B."/>
            <person name="Jarett J.K."/>
            <person name="Geller-Mcgrath D.E."/>
            <person name="Sieber C.M.K."/>
            <person name="Emerson J.B."/>
            <person name="Anantharaman K."/>
            <person name="Thomas B.C."/>
            <person name="Malmstrom R."/>
            <person name="Stieglmeier M."/>
            <person name="Klingl A."/>
            <person name="Woyke T."/>
            <person name="Ryan C.M."/>
            <person name="Banfield J.F."/>
        </authorList>
    </citation>
    <scope>NUCLEOTIDE SEQUENCE [LARGE SCALE GENOMIC DNA]</scope>
</reference>
<dbReference type="EMBL" id="PFAN01000109">
    <property type="protein sequence ID" value="PIR94802.1"/>
    <property type="molecule type" value="Genomic_DNA"/>
</dbReference>
<dbReference type="AlphaFoldDB" id="A0A2H0V6X1"/>
<protein>
    <submittedName>
        <fullName evidence="1">Uncharacterized protein</fullName>
    </submittedName>
</protein>
<evidence type="ECO:0000313" key="2">
    <source>
        <dbReference type="Proteomes" id="UP000228614"/>
    </source>
</evidence>
<name>A0A2H0V6X1_9BACT</name>
<sequence>MVKALKSLVFILKIKKINHPQGWFICASFCHCERSAMGVTQRQRSRVLLIAKIRYYRYNKISLITYQ</sequence>
<accession>A0A2H0V6X1</accession>
<comment type="caution">
    <text evidence="1">The sequence shown here is derived from an EMBL/GenBank/DDBJ whole genome shotgun (WGS) entry which is preliminary data.</text>
</comment>
<organism evidence="1 2">
    <name type="scientific">Candidatus Falkowbacteria bacterium CG10_big_fil_rev_8_21_14_0_10_37_6</name>
    <dbReference type="NCBI Taxonomy" id="1974563"/>
    <lineage>
        <taxon>Bacteria</taxon>
        <taxon>Candidatus Falkowiibacteriota</taxon>
    </lineage>
</organism>